<accession>A0ABS9WYK1</accession>
<protein>
    <recommendedName>
        <fullName evidence="3">Phosphate-selective porin O and P</fullName>
    </recommendedName>
</protein>
<dbReference type="RefSeq" id="WP_242284196.1">
    <property type="nucleotide sequence ID" value="NZ_JAKKSL010000001.1"/>
</dbReference>
<reference evidence="1" key="1">
    <citation type="submission" date="2022-01" db="EMBL/GenBank/DDBJ databases">
        <title>Colwellia maritima, isolated from seawater.</title>
        <authorList>
            <person name="Kristyanto S."/>
            <person name="Jung J."/>
            <person name="Jeon C.O."/>
        </authorList>
    </citation>
    <scope>NUCLEOTIDE SEQUENCE</scope>
    <source>
        <strain evidence="1">MSW7</strain>
    </source>
</reference>
<dbReference type="SUPFAM" id="SSF56935">
    <property type="entry name" value="Porins"/>
    <property type="match status" value="1"/>
</dbReference>
<gene>
    <name evidence="1" type="ORF">L3081_06055</name>
</gene>
<evidence type="ECO:0000313" key="1">
    <source>
        <dbReference type="EMBL" id="MCI2283043.1"/>
    </source>
</evidence>
<proteinExistence type="predicted"/>
<organism evidence="1 2">
    <name type="scientific">Colwellia maritima</name>
    <dbReference type="NCBI Taxonomy" id="2912588"/>
    <lineage>
        <taxon>Bacteria</taxon>
        <taxon>Pseudomonadati</taxon>
        <taxon>Pseudomonadota</taxon>
        <taxon>Gammaproteobacteria</taxon>
        <taxon>Alteromonadales</taxon>
        <taxon>Colwelliaceae</taxon>
        <taxon>Colwellia</taxon>
    </lineage>
</organism>
<evidence type="ECO:0000313" key="2">
    <source>
        <dbReference type="Proteomes" id="UP001139646"/>
    </source>
</evidence>
<name>A0ABS9WYK1_9GAMM</name>
<sequence length="408" mass="47131">MLFKLKNKMVAKQMINLLSLFGVLLWFFAINSEAAEKKLHYHGFVAQGLIDVNGSDFVNSKGDASTELTELGLNGSFQLSSDLRLAGQIVYLNGGNRFAEGLRVDYALLDWSLYKGANWQANLFLGRFKNNHWLHSSSRDIPFARPSIILPQSIYFDGFRDIAVGADGIAFKIRRSDDDYGNFDFNFSYGTSPISDKQSDIILSTDAKGTFKQDSDVQFSLYWQPIFSSWRFGASYLDSVFKYQENKASDRFFDGDITFRFYTINALYEGERWEFSGEIFQELFSTEGFYQPELISKPIGQGMYLQTRYKVNKELTLLARYENFYNDKNDKDGKKLEQNTNGATPAYFGYQKDTTIGLSYDFSSNIRLRFEYHWFQGTGRLTPVVLPDPEVNDSKNWQLWAMQLMYWF</sequence>
<dbReference type="Proteomes" id="UP001139646">
    <property type="component" value="Unassembled WGS sequence"/>
</dbReference>
<comment type="caution">
    <text evidence="1">The sequence shown here is derived from an EMBL/GenBank/DDBJ whole genome shotgun (WGS) entry which is preliminary data.</text>
</comment>
<dbReference type="EMBL" id="JAKKSL010000001">
    <property type="protein sequence ID" value="MCI2283043.1"/>
    <property type="molecule type" value="Genomic_DNA"/>
</dbReference>
<keyword evidence="2" id="KW-1185">Reference proteome</keyword>
<evidence type="ECO:0008006" key="3">
    <source>
        <dbReference type="Google" id="ProtNLM"/>
    </source>
</evidence>